<proteinExistence type="predicted"/>
<gene>
    <name evidence="3" type="ORF">KHLLAP_LOCUS12464</name>
</gene>
<evidence type="ECO:0000313" key="3">
    <source>
        <dbReference type="EMBL" id="CAJ2511996.1"/>
    </source>
</evidence>
<dbReference type="AlphaFoldDB" id="A0AAI8VQ52"/>
<protein>
    <submittedName>
        <fullName evidence="3">Uu.00g076210.m01.CDS01</fullName>
    </submittedName>
</protein>
<accession>A0AAI8VQ52</accession>
<name>A0AAI8VQ52_9PEZI</name>
<dbReference type="Pfam" id="PF08386">
    <property type="entry name" value="Abhydrolase_4"/>
    <property type="match status" value="1"/>
</dbReference>
<evidence type="ECO:0000313" key="4">
    <source>
        <dbReference type="Proteomes" id="UP001295740"/>
    </source>
</evidence>
<dbReference type="InterPro" id="IPR029058">
    <property type="entry name" value="AB_hydrolase_fold"/>
</dbReference>
<organism evidence="3 4">
    <name type="scientific">Anthostomella pinea</name>
    <dbReference type="NCBI Taxonomy" id="933095"/>
    <lineage>
        <taxon>Eukaryota</taxon>
        <taxon>Fungi</taxon>
        <taxon>Dikarya</taxon>
        <taxon>Ascomycota</taxon>
        <taxon>Pezizomycotina</taxon>
        <taxon>Sordariomycetes</taxon>
        <taxon>Xylariomycetidae</taxon>
        <taxon>Xylariales</taxon>
        <taxon>Xylariaceae</taxon>
        <taxon>Anthostomella</taxon>
    </lineage>
</organism>
<dbReference type="Pfam" id="PF00561">
    <property type="entry name" value="Abhydrolase_1"/>
    <property type="match status" value="1"/>
</dbReference>
<dbReference type="SUPFAM" id="SSF53474">
    <property type="entry name" value="alpha/beta-Hydrolases"/>
    <property type="match status" value="1"/>
</dbReference>
<evidence type="ECO:0000259" key="1">
    <source>
        <dbReference type="Pfam" id="PF00561"/>
    </source>
</evidence>
<sequence length="887" mass="100015">MVYGFDTIEPSSNLTWTPCFDGFTCSRLEVPLDYSNTSLGTTSIAFIKLAGKNATAESPSVVLIPGGPGGSGIDLILPYKTVAGQIFGDQYNIVSFDPRGVNNSGPSLDCFSGNAEARLAFNQLHSTGATNVSSTSLEEQYYSSSIYGEWCNHAVENGSPHGYYVTTHAVVHDLLTFIEAEAELAGQSRSEASLWCYAVSYGTVVGTTFASMFPDRVGRMILDGVENAEQYYSNDWRDNVDQMDETMEAFSSSCHSAGPDLCSFWGPTPANITARMDGIIHQLQNHPVPVSGVQSQDLPAMLTYSDLKALFVNAIYVPLTSFPVMADVLHQLERGNASILVGEFDSLRITSDERLVIQCTDSYRSNRLTTIEDFKSYVEYTVSKSKYIGDIYPIFVETILCRSFRPQLPDSMVVQDPAIGLDRPTSFPIMFASNTIDPITPLISARTMSSRFPGSVVLLQEAIGSEHLRRHIRDICIDTRVGPGFEYQRNEAFKPPAAFFRALPCLRLFSGLQELHLKFTEYCGNEEKAYTSISIEEDYNFQYRYWVLWTVFSCLAGEWNVAQSQDIYDDMDAAVCENDELVDGEDFFEDLAKDAASSNEQSTGPIALKALSICNLADYDDVRFTSSDLFKKVLESPTLTELKVYVVFQTDEMDPWHKIYLPEKYDFMESLCKTWLAPAVAKKLTVLSLFCEEPWGWNPKMDFREVNPGRGPESGFPNLKVLALGYFVFSHEWQIEWFSSLGRLNGHGGLRELYLDDCPIMHAVHSRVRLDERPETAGYPLKEKMTSEFQDVNVEDRLYPMRWHHLLTHRGESMSGLTVFMMDKGQWWNQSHVDPPYKEWSHLEVSRFFDRRNFETYDCPAPELDDTGKKFSRYFHGVDSSAPEPHC</sequence>
<dbReference type="Proteomes" id="UP001295740">
    <property type="component" value="Unassembled WGS sequence"/>
</dbReference>
<reference evidence="3" key="1">
    <citation type="submission" date="2023-10" db="EMBL/GenBank/DDBJ databases">
        <authorList>
            <person name="Hackl T."/>
        </authorList>
    </citation>
    <scope>NUCLEOTIDE SEQUENCE</scope>
</reference>
<dbReference type="InterPro" id="IPR013595">
    <property type="entry name" value="Pept_S33_TAP-like_C"/>
</dbReference>
<dbReference type="EMBL" id="CAUWAG010000018">
    <property type="protein sequence ID" value="CAJ2511996.1"/>
    <property type="molecule type" value="Genomic_DNA"/>
</dbReference>
<dbReference type="PANTHER" id="PTHR42057">
    <property type="entry name" value="F-BOX DOMAIN PROTEIN (AFU_ORTHOLOGUE AFUA_4G00200)"/>
    <property type="match status" value="1"/>
</dbReference>
<feature type="domain" description="AB hydrolase-1" evidence="1">
    <location>
        <begin position="59"/>
        <end position="248"/>
    </location>
</feature>
<feature type="domain" description="Peptidase S33 tripeptidyl aminopeptidase-like C-terminal" evidence="2">
    <location>
        <begin position="424"/>
        <end position="469"/>
    </location>
</feature>
<keyword evidence="4" id="KW-1185">Reference proteome</keyword>
<dbReference type="InterPro" id="IPR000073">
    <property type="entry name" value="AB_hydrolase_1"/>
</dbReference>
<comment type="caution">
    <text evidence="3">The sequence shown here is derived from an EMBL/GenBank/DDBJ whole genome shotgun (WGS) entry which is preliminary data.</text>
</comment>
<evidence type="ECO:0000259" key="2">
    <source>
        <dbReference type="Pfam" id="PF08386"/>
    </source>
</evidence>
<dbReference type="PANTHER" id="PTHR42057:SF2">
    <property type="entry name" value="F-BOX DOMAIN PROTEIN (AFU_ORTHOLOGUE AFUA_4G00200)-RELATED"/>
    <property type="match status" value="1"/>
</dbReference>
<dbReference type="Gene3D" id="3.40.50.1820">
    <property type="entry name" value="alpha/beta hydrolase"/>
    <property type="match status" value="1"/>
</dbReference>